<dbReference type="InterPro" id="IPR011050">
    <property type="entry name" value="Pectin_lyase_fold/virulence"/>
</dbReference>
<dbReference type="GO" id="GO:0005576">
    <property type="term" value="C:extracellular region"/>
    <property type="evidence" value="ECO:0007669"/>
    <property type="project" value="UniProtKB-SubCell"/>
</dbReference>
<dbReference type="EMBL" id="SEOQ01000529">
    <property type="protein sequence ID" value="TFY61065.1"/>
    <property type="molecule type" value="Genomic_DNA"/>
</dbReference>
<dbReference type="GO" id="GO:0004650">
    <property type="term" value="F:polygalacturonase activity"/>
    <property type="evidence" value="ECO:0007669"/>
    <property type="project" value="InterPro"/>
</dbReference>
<protein>
    <recommendedName>
        <fullName evidence="13">Pectate lyase superfamily protein domain-containing protein</fullName>
    </recommendedName>
</protein>
<dbReference type="InterPro" id="IPR012334">
    <property type="entry name" value="Pectin_lyas_fold"/>
</dbReference>
<keyword evidence="12" id="KW-1185">Reference proteome</keyword>
<dbReference type="Gene3D" id="2.160.20.10">
    <property type="entry name" value="Single-stranded right-handed beta-helix, Pectin lyase-like"/>
    <property type="match status" value="1"/>
</dbReference>
<sequence>SWFCDREGSVEAGNTGHEPRTVKSTSDNVASMNDINEGDRVLGRMRVGLDLLLAVSRSLFSFAPICATHTIFDGYLAICPFTHHISRRLFVVASGQSLAVFGHSLAAFERALTAFGCSFVAYAHALNYPAQVGSPSRVDMRLDLSRERDTSASRGPRDRSHRYTPDSTSREGLYRSRALATCSYGILSNRDRDVSGSKAWGIFVMGASRLHIHLMTDSGNTDSEAWAWPGTVRKHGSVCTVVPSPDGGDDSPAIVSAFRRCGRDASVVFLNKTYHIERVMETTNLHNVTVDLKGTLLWGTDLPYWRNHSVPLGYQNQTVAWIVSGSGIKWNGHGYGTFNGNGQPWYELSHGVSDVHGRPINLVLRNTTDSVFEGLRFVQSQFWTMAIQHSQNIVLDNIYINSTSENNASTINTDGLDTFYSNNITIRNWSVTNGDDQISLKANTSNVLIQNATFYRGNGIAIGSIGQYFGQYEFIANVTAQNVTCIGSQYAAYVKTWTGIQQGYPPNGGGGGTGYVNNLTFSDFTVSNLTQSVAAISQCTSYIGATGQCDTSHFQVSNVSWGPVHGSVANKYVAQFQCSGAVPCPGIALTGIDITTNVSTPVYNCSNLVQPSGFNCTSGS</sequence>
<comment type="similarity">
    <text evidence="2 9">Belongs to the glycosyl hydrolase 28 family.</text>
</comment>
<evidence type="ECO:0000256" key="1">
    <source>
        <dbReference type="ARBA" id="ARBA00004613"/>
    </source>
</evidence>
<dbReference type="PANTHER" id="PTHR31736">
    <property type="match status" value="1"/>
</dbReference>
<dbReference type="GO" id="GO:0005975">
    <property type="term" value="P:carbohydrate metabolic process"/>
    <property type="evidence" value="ECO:0007669"/>
    <property type="project" value="InterPro"/>
</dbReference>
<feature type="non-terminal residue" evidence="11">
    <location>
        <position position="1"/>
    </location>
</feature>
<evidence type="ECO:0000256" key="2">
    <source>
        <dbReference type="ARBA" id="ARBA00008834"/>
    </source>
</evidence>
<dbReference type="STRING" id="205917.A0A4Y9YFD2"/>
<keyword evidence="7 9" id="KW-0326">Glycosidase</keyword>
<proteinExistence type="inferred from homology"/>
<dbReference type="InterPro" id="IPR000743">
    <property type="entry name" value="Glyco_hydro_28"/>
</dbReference>
<name>A0A4Y9YFD2_9AGAM</name>
<dbReference type="GO" id="GO:0071555">
    <property type="term" value="P:cell wall organization"/>
    <property type="evidence" value="ECO:0007669"/>
    <property type="project" value="UniProtKB-KW"/>
</dbReference>
<evidence type="ECO:0008006" key="13">
    <source>
        <dbReference type="Google" id="ProtNLM"/>
    </source>
</evidence>
<evidence type="ECO:0000256" key="5">
    <source>
        <dbReference type="ARBA" id="ARBA00022801"/>
    </source>
</evidence>
<evidence type="ECO:0000256" key="8">
    <source>
        <dbReference type="ARBA" id="ARBA00023316"/>
    </source>
</evidence>
<dbReference type="OrthoDB" id="187139at2759"/>
<dbReference type="PANTHER" id="PTHR31736:SF8">
    <property type="entry name" value="PUTATIVE (AFU_ORTHOLOGUE AFUA_7G06410)-RELATED"/>
    <property type="match status" value="1"/>
</dbReference>
<reference evidence="11 12" key="1">
    <citation type="submission" date="2019-02" db="EMBL/GenBank/DDBJ databases">
        <title>Genome sequencing of the rare red list fungi Dentipellis fragilis.</title>
        <authorList>
            <person name="Buettner E."/>
            <person name="Kellner H."/>
        </authorList>
    </citation>
    <scope>NUCLEOTIDE SEQUENCE [LARGE SCALE GENOMIC DNA]</scope>
    <source>
        <strain evidence="11 12">DSM 105465</strain>
    </source>
</reference>
<dbReference type="AlphaFoldDB" id="A0A4Y9YFD2"/>
<evidence type="ECO:0000313" key="12">
    <source>
        <dbReference type="Proteomes" id="UP000298327"/>
    </source>
</evidence>
<keyword evidence="8" id="KW-0961">Cell wall biogenesis/degradation</keyword>
<dbReference type="Pfam" id="PF00295">
    <property type="entry name" value="Glyco_hydro_28"/>
    <property type="match status" value="1"/>
</dbReference>
<feature type="region of interest" description="Disordered" evidence="10">
    <location>
        <begin position="1"/>
        <end position="25"/>
    </location>
</feature>
<keyword evidence="4" id="KW-0732">Signal</keyword>
<keyword evidence="3" id="KW-0964">Secreted</keyword>
<feature type="region of interest" description="Disordered" evidence="10">
    <location>
        <begin position="146"/>
        <end position="170"/>
    </location>
</feature>
<keyword evidence="6" id="KW-0325">Glycoprotein</keyword>
<evidence type="ECO:0000256" key="10">
    <source>
        <dbReference type="SAM" id="MobiDB-lite"/>
    </source>
</evidence>
<evidence type="ECO:0000256" key="3">
    <source>
        <dbReference type="ARBA" id="ARBA00022525"/>
    </source>
</evidence>
<evidence type="ECO:0000256" key="4">
    <source>
        <dbReference type="ARBA" id="ARBA00022729"/>
    </source>
</evidence>
<dbReference type="Proteomes" id="UP000298327">
    <property type="component" value="Unassembled WGS sequence"/>
</dbReference>
<evidence type="ECO:0000313" key="11">
    <source>
        <dbReference type="EMBL" id="TFY61065.1"/>
    </source>
</evidence>
<evidence type="ECO:0000256" key="7">
    <source>
        <dbReference type="ARBA" id="ARBA00023295"/>
    </source>
</evidence>
<comment type="subcellular location">
    <subcellularLocation>
        <location evidence="1">Secreted</location>
    </subcellularLocation>
</comment>
<dbReference type="SUPFAM" id="SSF51126">
    <property type="entry name" value="Pectin lyase-like"/>
    <property type="match status" value="1"/>
</dbReference>
<organism evidence="11 12">
    <name type="scientific">Dentipellis fragilis</name>
    <dbReference type="NCBI Taxonomy" id="205917"/>
    <lineage>
        <taxon>Eukaryota</taxon>
        <taxon>Fungi</taxon>
        <taxon>Dikarya</taxon>
        <taxon>Basidiomycota</taxon>
        <taxon>Agaricomycotina</taxon>
        <taxon>Agaricomycetes</taxon>
        <taxon>Russulales</taxon>
        <taxon>Hericiaceae</taxon>
        <taxon>Dentipellis</taxon>
    </lineage>
</organism>
<comment type="caution">
    <text evidence="11">The sequence shown here is derived from an EMBL/GenBank/DDBJ whole genome shotgun (WGS) entry which is preliminary data.</text>
</comment>
<evidence type="ECO:0000256" key="6">
    <source>
        <dbReference type="ARBA" id="ARBA00023180"/>
    </source>
</evidence>
<evidence type="ECO:0000256" key="9">
    <source>
        <dbReference type="RuleBase" id="RU361169"/>
    </source>
</evidence>
<gene>
    <name evidence="11" type="ORF">EVG20_g7195</name>
</gene>
<accession>A0A4Y9YFD2</accession>
<keyword evidence="5 9" id="KW-0378">Hydrolase</keyword>